<proteinExistence type="predicted"/>
<dbReference type="RefSeq" id="WP_240826897.1">
    <property type="nucleotide sequence ID" value="NZ_JAKWBL010000001.1"/>
</dbReference>
<evidence type="ECO:0000313" key="2">
    <source>
        <dbReference type="Proteomes" id="UP001202248"/>
    </source>
</evidence>
<gene>
    <name evidence="1" type="ORF">MKP09_06160</name>
</gene>
<keyword evidence="2" id="KW-1185">Reference proteome</keyword>
<evidence type="ECO:0008006" key="3">
    <source>
        <dbReference type="Google" id="ProtNLM"/>
    </source>
</evidence>
<dbReference type="Proteomes" id="UP001202248">
    <property type="component" value="Unassembled WGS sequence"/>
</dbReference>
<dbReference type="EMBL" id="JAKWBL010000001">
    <property type="protein sequence ID" value="MCH5597516.1"/>
    <property type="molecule type" value="Genomic_DNA"/>
</dbReference>
<reference evidence="1 2" key="1">
    <citation type="submission" date="2022-02" db="EMBL/GenBank/DDBJ databases">
        <authorList>
            <person name="Min J."/>
        </authorList>
    </citation>
    <scope>NUCLEOTIDE SEQUENCE [LARGE SCALE GENOMIC DNA]</scope>
    <source>
        <strain evidence="1 2">GR10-1</strain>
    </source>
</reference>
<name>A0ABS9SGR9_9BACT</name>
<organism evidence="1 2">
    <name type="scientific">Niabella ginsengisoli</name>
    <dbReference type="NCBI Taxonomy" id="522298"/>
    <lineage>
        <taxon>Bacteria</taxon>
        <taxon>Pseudomonadati</taxon>
        <taxon>Bacteroidota</taxon>
        <taxon>Chitinophagia</taxon>
        <taxon>Chitinophagales</taxon>
        <taxon>Chitinophagaceae</taxon>
        <taxon>Niabella</taxon>
    </lineage>
</organism>
<sequence length="80" mass="9239">MQQFPDLTYNQVALMRVDKKNGNIVNEDFDLALKDDHVVFTVFNSFEEAKDCADAITSFNEKVDVIIYSGRREVLYRSNS</sequence>
<protein>
    <recommendedName>
        <fullName evidence="3">DUF4242 domain-containing protein</fullName>
    </recommendedName>
</protein>
<comment type="caution">
    <text evidence="1">The sequence shown here is derived from an EMBL/GenBank/DDBJ whole genome shotgun (WGS) entry which is preliminary data.</text>
</comment>
<evidence type="ECO:0000313" key="1">
    <source>
        <dbReference type="EMBL" id="MCH5597516.1"/>
    </source>
</evidence>
<accession>A0ABS9SGR9</accession>